<evidence type="ECO:0000256" key="8">
    <source>
        <dbReference type="RuleBase" id="RU361257"/>
    </source>
</evidence>
<dbReference type="RefSeq" id="WP_069967299.1">
    <property type="nucleotide sequence ID" value="NZ_CM124774.1"/>
</dbReference>
<keyword evidence="3 8" id="KW-0489">Methyltransferase</keyword>
<dbReference type="PANTHER" id="PTHR30481">
    <property type="entry name" value="DNA ADENINE METHYLASE"/>
    <property type="match status" value="1"/>
</dbReference>
<sequence>MSVSVQQLLSPRPFLKWAGGKSRLISQYQPYFPTQFSGYYEPFLGGGAIYFHLQPHWAVLSDINPELVNVYRCIRDDVEGAIALLEHHAHNHSYSYYYQVRALQPQDPIARAARFIYLNRTCFNGLYRENSQGQFNVPLGRYKNPKICYPELLKTASLALKNTEIQEMPFEQILDLKIAQNAFVYFDPPYHPLSSTSNFTAYSRHDFKQEDQERLRDIFATLAKRGVQVMLSNSDCPFIRELYQDFFIHPIFANRSINSNHQKRGKIGELLITSYPIAC</sequence>
<dbReference type="OrthoDB" id="9805629at2"/>
<evidence type="ECO:0000256" key="5">
    <source>
        <dbReference type="ARBA" id="ARBA00022691"/>
    </source>
</evidence>
<dbReference type="InterPro" id="IPR023095">
    <property type="entry name" value="Ade_MeTrfase_dom_2"/>
</dbReference>
<dbReference type="Gene3D" id="3.40.50.150">
    <property type="entry name" value="Vaccinia Virus protein VP39"/>
    <property type="match status" value="1"/>
</dbReference>
<evidence type="ECO:0000256" key="2">
    <source>
        <dbReference type="ARBA" id="ARBA00011900"/>
    </source>
</evidence>
<keyword evidence="4 8" id="KW-0808">Transferase</keyword>
<dbReference type="NCBIfam" id="TIGR00571">
    <property type="entry name" value="dam"/>
    <property type="match status" value="1"/>
</dbReference>
<dbReference type="GO" id="GO:0006298">
    <property type="term" value="P:mismatch repair"/>
    <property type="evidence" value="ECO:0007669"/>
    <property type="project" value="TreeGrafter"/>
</dbReference>
<feature type="binding site" evidence="7">
    <location>
        <position position="62"/>
    </location>
    <ligand>
        <name>S-adenosyl-L-methionine</name>
        <dbReference type="ChEBI" id="CHEBI:59789"/>
    </ligand>
</feature>
<gene>
    <name evidence="9" type="ORF">BH720_11245</name>
</gene>
<evidence type="ECO:0000256" key="6">
    <source>
        <dbReference type="ARBA" id="ARBA00047942"/>
    </source>
</evidence>
<dbReference type="GO" id="GO:1904047">
    <property type="term" value="F:S-adenosyl-L-methionine binding"/>
    <property type="evidence" value="ECO:0007669"/>
    <property type="project" value="TreeGrafter"/>
</dbReference>
<dbReference type="InterPro" id="IPR029063">
    <property type="entry name" value="SAM-dependent_MTases_sf"/>
</dbReference>
<dbReference type="Gene3D" id="1.10.1020.10">
    <property type="entry name" value="Adenine-specific Methyltransferase, Domain 2"/>
    <property type="match status" value="1"/>
</dbReference>
<keyword evidence="5 8" id="KW-0949">S-adenosyl-L-methionine</keyword>
<protein>
    <recommendedName>
        <fullName evidence="2 8">Site-specific DNA-methyltransferase (adenine-specific)</fullName>
        <ecNumber evidence="2 8">2.1.1.72</ecNumber>
    </recommendedName>
</protein>
<proteinExistence type="inferred from homology"/>
<dbReference type="GO" id="GO:0009307">
    <property type="term" value="P:DNA restriction-modification system"/>
    <property type="evidence" value="ECO:0007669"/>
    <property type="project" value="InterPro"/>
</dbReference>
<comment type="similarity">
    <text evidence="1 8">Belongs to the N(4)/N(6)-methyltransferase family.</text>
</comment>
<dbReference type="PIRSF" id="PIRSF000398">
    <property type="entry name" value="M_m6A_EcoRV"/>
    <property type="match status" value="1"/>
</dbReference>
<feature type="binding site" evidence="7">
    <location>
        <position position="187"/>
    </location>
    <ligand>
        <name>S-adenosyl-L-methionine</name>
        <dbReference type="ChEBI" id="CHEBI:59789"/>
    </ligand>
</feature>
<dbReference type="STRING" id="1781255.BH720_11245"/>
<dbReference type="GO" id="GO:0043565">
    <property type="term" value="F:sequence-specific DNA binding"/>
    <property type="evidence" value="ECO:0007669"/>
    <property type="project" value="TreeGrafter"/>
</dbReference>
<comment type="catalytic activity">
    <reaction evidence="6 8">
        <text>a 2'-deoxyadenosine in DNA + S-adenosyl-L-methionine = an N(6)-methyl-2'-deoxyadenosine in DNA + S-adenosyl-L-homocysteine + H(+)</text>
        <dbReference type="Rhea" id="RHEA:15197"/>
        <dbReference type="Rhea" id="RHEA-COMP:12418"/>
        <dbReference type="Rhea" id="RHEA-COMP:12419"/>
        <dbReference type="ChEBI" id="CHEBI:15378"/>
        <dbReference type="ChEBI" id="CHEBI:57856"/>
        <dbReference type="ChEBI" id="CHEBI:59789"/>
        <dbReference type="ChEBI" id="CHEBI:90615"/>
        <dbReference type="ChEBI" id="CHEBI:90616"/>
        <dbReference type="EC" id="2.1.1.72"/>
    </reaction>
</comment>
<dbReference type="AlphaFoldDB" id="A0A1E5QKC6"/>
<dbReference type="PANTHER" id="PTHR30481:SF3">
    <property type="entry name" value="DNA ADENINE METHYLASE"/>
    <property type="match status" value="1"/>
</dbReference>
<organism evidence="9">
    <name type="scientific">Desertifilum tharense IPPAS B-1220</name>
    <dbReference type="NCBI Taxonomy" id="1781255"/>
    <lineage>
        <taxon>Bacteria</taxon>
        <taxon>Bacillati</taxon>
        <taxon>Cyanobacteriota</taxon>
        <taxon>Cyanophyceae</taxon>
        <taxon>Desertifilales</taxon>
        <taxon>Desertifilaceae</taxon>
        <taxon>Desertifilum</taxon>
    </lineage>
</organism>
<accession>A0A1E5QKC6</accession>
<name>A0A1E5QKC6_9CYAN</name>
<comment type="caution">
    <text evidence="9">The sequence shown here is derived from an EMBL/GenBank/DDBJ whole genome shotgun (WGS) entry which is preliminary data.</text>
</comment>
<dbReference type="SUPFAM" id="SSF53335">
    <property type="entry name" value="S-adenosyl-L-methionine-dependent methyltransferases"/>
    <property type="match status" value="1"/>
</dbReference>
<dbReference type="PROSITE" id="PS00092">
    <property type="entry name" value="N6_MTASE"/>
    <property type="match status" value="1"/>
</dbReference>
<dbReference type="Pfam" id="PF02086">
    <property type="entry name" value="MethyltransfD12"/>
    <property type="match status" value="1"/>
</dbReference>
<dbReference type="EMBL" id="MJGC01000054">
    <property type="protein sequence ID" value="OEJ75037.1"/>
    <property type="molecule type" value="Genomic_DNA"/>
</dbReference>
<evidence type="ECO:0000256" key="3">
    <source>
        <dbReference type="ARBA" id="ARBA00022603"/>
    </source>
</evidence>
<dbReference type="GO" id="GO:0009007">
    <property type="term" value="F:site-specific DNA-methyltransferase (adenine-specific) activity"/>
    <property type="evidence" value="ECO:0007669"/>
    <property type="project" value="UniProtKB-UniRule"/>
</dbReference>
<dbReference type="EC" id="2.1.1.72" evidence="2 8"/>
<evidence type="ECO:0000256" key="1">
    <source>
        <dbReference type="ARBA" id="ARBA00006594"/>
    </source>
</evidence>
<feature type="binding site" evidence="7">
    <location>
        <position position="17"/>
    </location>
    <ligand>
        <name>S-adenosyl-L-methionine</name>
        <dbReference type="ChEBI" id="CHEBI:59789"/>
    </ligand>
</feature>
<dbReference type="InterPro" id="IPR012327">
    <property type="entry name" value="MeTrfase_D12"/>
</dbReference>
<evidence type="ECO:0000256" key="7">
    <source>
        <dbReference type="PIRSR" id="PIRSR000398-1"/>
    </source>
</evidence>
<evidence type="ECO:0000256" key="4">
    <source>
        <dbReference type="ARBA" id="ARBA00022679"/>
    </source>
</evidence>
<feature type="binding site" evidence="7">
    <location>
        <position position="21"/>
    </location>
    <ligand>
        <name>S-adenosyl-L-methionine</name>
        <dbReference type="ChEBI" id="CHEBI:59789"/>
    </ligand>
</feature>
<dbReference type="PRINTS" id="PR00505">
    <property type="entry name" value="D12N6MTFRASE"/>
</dbReference>
<dbReference type="InterPro" id="IPR002052">
    <property type="entry name" value="DNA_methylase_N6_adenine_CS"/>
</dbReference>
<dbReference type="InterPro" id="IPR012263">
    <property type="entry name" value="M_m6A_EcoRV"/>
</dbReference>
<evidence type="ECO:0000313" key="9">
    <source>
        <dbReference type="EMBL" id="OEJ75037.1"/>
    </source>
</evidence>
<dbReference type="GO" id="GO:0032259">
    <property type="term" value="P:methylation"/>
    <property type="evidence" value="ECO:0007669"/>
    <property type="project" value="UniProtKB-KW"/>
</dbReference>
<dbReference type="REBASE" id="172435">
    <property type="entry name" value="M.DspB1220ORF11245P"/>
</dbReference>
<reference evidence="9" key="1">
    <citation type="submission" date="2016-09" db="EMBL/GenBank/DDBJ databases">
        <title>Draft genome of thermotolerant cyanobacterium Desertifilum sp. strain IPPAS B-1220.</title>
        <authorList>
            <person name="Sinetova M.A."/>
            <person name="Bolakhan K."/>
            <person name="Zayadan B.K."/>
            <person name="Mironov K.S."/>
            <person name="Ustinova V."/>
            <person name="Kupriyanova E.V."/>
            <person name="Sidorov R.A."/>
            <person name="Skrypnik A.N."/>
            <person name="Gogoleva N.E."/>
            <person name="Gogolev Y.V."/>
            <person name="Los D.A."/>
        </authorList>
    </citation>
    <scope>NUCLEOTIDE SEQUENCE [LARGE SCALE GENOMIC DNA]</scope>
    <source>
        <strain evidence="9">IPPAS B-1220</strain>
    </source>
</reference>